<dbReference type="AlphaFoldDB" id="A0A7V1I4B4"/>
<dbReference type="InterPro" id="IPR028976">
    <property type="entry name" value="CheC-like_sf"/>
</dbReference>
<sequence>MPEKMMRQLKNVIFEILEDMFFIFPEEENEIVLPPKLIEGNIAISGEERIILRFFIPKALACIMAENFMGEKEMSDQDIIEVIKEFVNMVGGNYVSLIDLEGRMQLGLPQVKETSTKELDKLTKVEKSQIEGHFFGFCMEKEEVVFDG</sequence>
<reference evidence="3" key="1">
    <citation type="journal article" date="2020" name="mSystems">
        <title>Genome- and Community-Level Interaction Insights into Carbon Utilization and Element Cycling Functions of Hydrothermarchaeota in Hydrothermal Sediment.</title>
        <authorList>
            <person name="Zhou Z."/>
            <person name="Liu Y."/>
            <person name="Xu W."/>
            <person name="Pan J."/>
            <person name="Luo Z.H."/>
            <person name="Li M."/>
        </authorList>
    </citation>
    <scope>NUCLEOTIDE SEQUENCE [LARGE SCALE GENOMIC DNA]</scope>
    <source>
        <strain evidence="3">HyVt-45</strain>
    </source>
</reference>
<dbReference type="Gene3D" id="3.40.1550.10">
    <property type="entry name" value="CheC-like"/>
    <property type="match status" value="1"/>
</dbReference>
<accession>A0A7V1I4B4</accession>
<keyword evidence="1" id="KW-0145">Chemotaxis</keyword>
<dbReference type="SUPFAM" id="SSF103039">
    <property type="entry name" value="CheC-like"/>
    <property type="match status" value="1"/>
</dbReference>
<organism evidence="3">
    <name type="scientific">Desulfofervidus auxilii</name>
    <dbReference type="NCBI Taxonomy" id="1621989"/>
    <lineage>
        <taxon>Bacteria</taxon>
        <taxon>Pseudomonadati</taxon>
        <taxon>Thermodesulfobacteriota</taxon>
        <taxon>Candidatus Desulfofervidia</taxon>
        <taxon>Candidatus Desulfofervidales</taxon>
        <taxon>Candidatus Desulfofervidaceae</taxon>
        <taxon>Candidatus Desulfofervidus</taxon>
    </lineage>
</organism>
<dbReference type="EMBL" id="DRKW01000165">
    <property type="protein sequence ID" value="HEB74146.1"/>
    <property type="molecule type" value="Genomic_DNA"/>
</dbReference>
<name>A0A7V1I4B4_DESA2</name>
<feature type="domain" description="Chemotaxis phosphatase CheX-like" evidence="2">
    <location>
        <begin position="40"/>
        <end position="121"/>
    </location>
</feature>
<evidence type="ECO:0000259" key="2">
    <source>
        <dbReference type="Pfam" id="PF13690"/>
    </source>
</evidence>
<proteinExistence type="predicted"/>
<dbReference type="Pfam" id="PF13690">
    <property type="entry name" value="CheX"/>
    <property type="match status" value="1"/>
</dbReference>
<evidence type="ECO:0000313" key="3">
    <source>
        <dbReference type="EMBL" id="HEB74146.1"/>
    </source>
</evidence>
<dbReference type="Proteomes" id="UP000886268">
    <property type="component" value="Unassembled WGS sequence"/>
</dbReference>
<dbReference type="GO" id="GO:0006935">
    <property type="term" value="P:chemotaxis"/>
    <property type="evidence" value="ECO:0007669"/>
    <property type="project" value="UniProtKB-KW"/>
</dbReference>
<dbReference type="InterPro" id="IPR028051">
    <property type="entry name" value="CheX-like_dom"/>
</dbReference>
<gene>
    <name evidence="3" type="ORF">ENJ03_02880</name>
</gene>
<evidence type="ECO:0000256" key="1">
    <source>
        <dbReference type="ARBA" id="ARBA00022500"/>
    </source>
</evidence>
<comment type="caution">
    <text evidence="3">The sequence shown here is derived from an EMBL/GenBank/DDBJ whole genome shotgun (WGS) entry which is preliminary data.</text>
</comment>
<protein>
    <submittedName>
        <fullName evidence="3">Chemotaxis protein CheX</fullName>
    </submittedName>
</protein>